<protein>
    <submittedName>
        <fullName evidence="1">Uncharacterized protein</fullName>
    </submittedName>
</protein>
<organism evidence="1">
    <name type="scientific">Klebsiella phage FKP3</name>
    <dbReference type="NCBI Taxonomy" id="3231233"/>
    <lineage>
        <taxon>Viruses</taxon>
        <taxon>Duplodnaviria</taxon>
        <taxon>Heunggongvirae</taxon>
        <taxon>Uroviricota</taxon>
        <taxon>Caudoviricetes</taxon>
        <taxon>Stephanstirmvirinae</taxon>
        <taxon>Justusliebigvirus</taxon>
    </lineage>
</organism>
<dbReference type="EMBL" id="PP895363">
    <property type="protein sequence ID" value="XCI77977.1"/>
    <property type="molecule type" value="Genomic_DNA"/>
</dbReference>
<sequence>MPIYHVTTEGDDEGRSTRDLGYVEANSPEHAVKYLKSIGIHEYYDYYVDVALNVVRKAAPEETLNMWVAELSLRPYSKDSYKGKVVENTEVRKRCQQTVREAMKRAGLSYEDVVNFGKGE</sequence>
<accession>A0AAU8HZ48</accession>
<name>A0AAU8HZ48_9CAUD</name>
<reference evidence="1" key="1">
    <citation type="submission" date="2024-06" db="EMBL/GenBank/DDBJ databases">
        <title>High activity and specificity of bacteriophage cocktails against carbapenem-resistant Klebsiella pneumoniae belonging to high-risk clones CG258 and ST307.</title>
        <authorList>
            <person name="Jimenez Quiceno J."/>
            <person name="Salazar Ospina L."/>
            <person name="Tellez Carrasquilla S."/>
        </authorList>
    </citation>
    <scope>NUCLEOTIDE SEQUENCE</scope>
</reference>
<evidence type="ECO:0000313" key="1">
    <source>
        <dbReference type="EMBL" id="XCI77977.1"/>
    </source>
</evidence>
<proteinExistence type="predicted"/>